<comment type="caution">
    <text evidence="2">The sequence shown here is derived from an EMBL/GenBank/DDBJ whole genome shotgun (WGS) entry which is preliminary data.</text>
</comment>
<accession>A0A0V0UC10</accession>
<sequence>MITCLKLKKEIQGDMSDCDHFMKGYYSSAPHYCVLLSLHVCNMAPVVYLLNYLHNAALFDHKRLISFSQ</sequence>
<dbReference type="Proteomes" id="UP000055048">
    <property type="component" value="Unassembled WGS sequence"/>
</dbReference>
<proteinExistence type="predicted"/>
<name>A0A0V0UC10_9BILA</name>
<dbReference type="EMBL" id="JYDJ01000024">
    <property type="protein sequence ID" value="KRX48794.1"/>
    <property type="molecule type" value="Genomic_DNA"/>
</dbReference>
<keyword evidence="1" id="KW-0472">Membrane</keyword>
<organism evidence="2 3">
    <name type="scientific">Trichinella murrelli</name>
    <dbReference type="NCBI Taxonomy" id="144512"/>
    <lineage>
        <taxon>Eukaryota</taxon>
        <taxon>Metazoa</taxon>
        <taxon>Ecdysozoa</taxon>
        <taxon>Nematoda</taxon>
        <taxon>Enoplea</taxon>
        <taxon>Dorylaimia</taxon>
        <taxon>Trichinellida</taxon>
        <taxon>Trichinellidae</taxon>
        <taxon>Trichinella</taxon>
    </lineage>
</organism>
<evidence type="ECO:0000313" key="3">
    <source>
        <dbReference type="Proteomes" id="UP000055048"/>
    </source>
</evidence>
<evidence type="ECO:0000313" key="2">
    <source>
        <dbReference type="EMBL" id="KRX48794.1"/>
    </source>
</evidence>
<gene>
    <name evidence="2" type="ORF">T05_1572</name>
</gene>
<evidence type="ECO:0000256" key="1">
    <source>
        <dbReference type="SAM" id="Phobius"/>
    </source>
</evidence>
<keyword evidence="1" id="KW-1133">Transmembrane helix</keyword>
<reference evidence="2 3" key="1">
    <citation type="submission" date="2015-01" db="EMBL/GenBank/DDBJ databases">
        <title>Evolution of Trichinella species and genotypes.</title>
        <authorList>
            <person name="Korhonen P.K."/>
            <person name="Edoardo P."/>
            <person name="Giuseppe L.R."/>
            <person name="Gasser R.B."/>
        </authorList>
    </citation>
    <scope>NUCLEOTIDE SEQUENCE [LARGE SCALE GENOMIC DNA]</scope>
    <source>
        <strain evidence="2">ISS417</strain>
    </source>
</reference>
<feature type="transmembrane region" description="Helical" evidence="1">
    <location>
        <begin position="29"/>
        <end position="53"/>
    </location>
</feature>
<keyword evidence="3" id="KW-1185">Reference proteome</keyword>
<dbReference type="AlphaFoldDB" id="A0A0V0UC10"/>
<protein>
    <submittedName>
        <fullName evidence="2">Uncharacterized protein</fullName>
    </submittedName>
</protein>
<keyword evidence="1" id="KW-0812">Transmembrane</keyword>